<name>A0ABM3DJJ0_SALSA</name>
<dbReference type="GeneID" id="106580007"/>
<organism evidence="2 3">
    <name type="scientific">Salmo salar</name>
    <name type="common">Atlantic salmon</name>
    <dbReference type="NCBI Taxonomy" id="8030"/>
    <lineage>
        <taxon>Eukaryota</taxon>
        <taxon>Metazoa</taxon>
        <taxon>Chordata</taxon>
        <taxon>Craniata</taxon>
        <taxon>Vertebrata</taxon>
        <taxon>Euteleostomi</taxon>
        <taxon>Actinopterygii</taxon>
        <taxon>Neopterygii</taxon>
        <taxon>Teleostei</taxon>
        <taxon>Protacanthopterygii</taxon>
        <taxon>Salmoniformes</taxon>
        <taxon>Salmonidae</taxon>
        <taxon>Salmoninae</taxon>
        <taxon>Salmo</taxon>
    </lineage>
</organism>
<proteinExistence type="predicted"/>
<dbReference type="Proteomes" id="UP001652741">
    <property type="component" value="Chromosome ssa20"/>
</dbReference>
<accession>A0ABM3DJJ0</accession>
<keyword evidence="3" id="KW-0176">Collagen</keyword>
<feature type="compositionally biased region" description="Gly residues" evidence="1">
    <location>
        <begin position="39"/>
        <end position="48"/>
    </location>
</feature>
<gene>
    <name evidence="3" type="primary">LOC106580007</name>
</gene>
<dbReference type="PANTHER" id="PTHR24637">
    <property type="entry name" value="COLLAGEN"/>
    <property type="match status" value="1"/>
</dbReference>
<evidence type="ECO:0000313" key="2">
    <source>
        <dbReference type="Proteomes" id="UP001652741"/>
    </source>
</evidence>
<feature type="region of interest" description="Disordered" evidence="1">
    <location>
        <begin position="1"/>
        <end position="120"/>
    </location>
</feature>
<reference evidence="3" key="1">
    <citation type="submission" date="2025-08" db="UniProtKB">
        <authorList>
            <consortium name="RefSeq"/>
        </authorList>
    </citation>
    <scope>IDENTIFICATION</scope>
</reference>
<evidence type="ECO:0000256" key="1">
    <source>
        <dbReference type="SAM" id="MobiDB-lite"/>
    </source>
</evidence>
<dbReference type="RefSeq" id="XP_045558978.1">
    <property type="nucleotide sequence ID" value="XM_045703022.1"/>
</dbReference>
<dbReference type="PANTHER" id="PTHR24637:SF421">
    <property type="entry name" value="CUTICLE COLLAGEN DPY-2"/>
    <property type="match status" value="1"/>
</dbReference>
<feature type="compositionally biased region" description="Basic and acidic residues" evidence="1">
    <location>
        <begin position="102"/>
        <end position="112"/>
    </location>
</feature>
<protein>
    <submittedName>
        <fullName evidence="3">Collagen alpha-1(XIII) chain</fullName>
    </submittedName>
</protein>
<evidence type="ECO:0000313" key="3">
    <source>
        <dbReference type="RefSeq" id="XP_045558978.1"/>
    </source>
</evidence>
<sequence length="223" mass="23398">MDGLPGQKGDRGEVGPTGMKGLPGLEGPMGTAGIPGLKGAPGGTGFRGLDGDKGDAGPKRDKSSVAASGIQGHQGERGQSGLSGLPGLRGQAGAQGIQTERSASREWLERKGQRTTGKLQAAMGSRDLKDPGAVVNSLVFLVYLESRVLLALLAFLHLKETEDSQAWAESQDKQVPQALQVLQESLDKTAVLGHLVIRASQGKLAWRVPKGQWACMATQEQWV</sequence>
<dbReference type="Pfam" id="PF01391">
    <property type="entry name" value="Collagen"/>
    <property type="match status" value="1"/>
</dbReference>
<dbReference type="InterPro" id="IPR008160">
    <property type="entry name" value="Collagen"/>
</dbReference>
<keyword evidence="2" id="KW-1185">Reference proteome</keyword>
<feature type="compositionally biased region" description="Basic and acidic residues" evidence="1">
    <location>
        <begin position="49"/>
        <end position="63"/>
    </location>
</feature>